<organism evidence="2 3">
    <name type="scientific">Apiotrichum porosum</name>
    <dbReference type="NCBI Taxonomy" id="105984"/>
    <lineage>
        <taxon>Eukaryota</taxon>
        <taxon>Fungi</taxon>
        <taxon>Dikarya</taxon>
        <taxon>Basidiomycota</taxon>
        <taxon>Agaricomycotina</taxon>
        <taxon>Tremellomycetes</taxon>
        <taxon>Trichosporonales</taxon>
        <taxon>Trichosporonaceae</taxon>
        <taxon>Apiotrichum</taxon>
    </lineage>
</organism>
<dbReference type="GeneID" id="39591324"/>
<feature type="compositionally biased region" description="Acidic residues" evidence="1">
    <location>
        <begin position="147"/>
        <end position="165"/>
    </location>
</feature>
<dbReference type="AlphaFoldDB" id="A0A427XWB6"/>
<dbReference type="CDD" id="cd09917">
    <property type="entry name" value="F-box_SF"/>
    <property type="match status" value="1"/>
</dbReference>
<sequence length="705" mass="77641">MTWPSSSASAAIFSEPGHEALLEHILLDLDWKSLLAASATCTHTNDVVSSLPKLQLVLRAAFTANPHAELYSQGSGSPQLPSGPRLQRAIDIQRNWSSMSPKRVDILNVPNLYTLAWSEGVLATSWIGDNGEIGRKDGQQIHRVRDDIDDGDDDGDGDGDSLDGTDYDRNSAFSELIGVCYPQGWTVRNLYTHRDSELAAVPARTFKPQVDKVNVKKCFDSFDVSRPDNMIATANAATDSMGTAMIHIHFYLLDPEAAGHPVVLDDDGFAVPVCHPEAMGGTGLLEIPMPVVDERDAGGEFEFDFSGRPGYDIPTAFYEEQSVWPLDKHTLVSMGPRVTQCSITGTSVDSAEKETMSLAIVRADSQAPTPTKEQWDKANRARRKVDFDEWTERSKRHDLALLSDPDAEEEDDPRQDVWILPDRTSNVVRADFPLHVFRFGEVGELDEDMGVYDTRWDITPEYEPHLDSNTGMVAIATNTKPNMDEAFGYTAVLNLRDLLNPNLHPGENIEMGVSAGIARAPIPVPVENKPWCDMDIYASSEVHIGLHGYRAITAEISGSKRPTNHKEWSRYTLHMADHRFKTRDADMVHAWPLGSRKAGAPTSSRLGSEPLAVTYPRTVPEVSTDATGSVALPALLVSSSWDEGRDEASVPHPLLVDNLEVHQAARPGTALEFAFAKKLGELHCVHVDAEHVYMCLGSRVVIMSF</sequence>
<gene>
    <name evidence="2" type="ORF">EHS24_006781</name>
</gene>
<keyword evidence="3" id="KW-1185">Reference proteome</keyword>
<dbReference type="Proteomes" id="UP000279236">
    <property type="component" value="Unassembled WGS sequence"/>
</dbReference>
<comment type="caution">
    <text evidence="2">The sequence shown here is derived from an EMBL/GenBank/DDBJ whole genome shotgun (WGS) entry which is preliminary data.</text>
</comment>
<protein>
    <recommendedName>
        <fullName evidence="4">F-box domain-containing protein</fullName>
    </recommendedName>
</protein>
<evidence type="ECO:0000313" key="3">
    <source>
        <dbReference type="Proteomes" id="UP000279236"/>
    </source>
</evidence>
<evidence type="ECO:0000313" key="2">
    <source>
        <dbReference type="EMBL" id="RSH83123.1"/>
    </source>
</evidence>
<reference evidence="2 3" key="1">
    <citation type="submission" date="2018-11" db="EMBL/GenBank/DDBJ databases">
        <title>Genome sequence of Apiotrichum porosum DSM 27194.</title>
        <authorList>
            <person name="Aliyu H."/>
            <person name="Gorte O."/>
            <person name="Ochsenreither K."/>
        </authorList>
    </citation>
    <scope>NUCLEOTIDE SEQUENCE [LARGE SCALE GENOMIC DNA]</scope>
    <source>
        <strain evidence="2 3">DSM 27194</strain>
    </source>
</reference>
<evidence type="ECO:0000256" key="1">
    <source>
        <dbReference type="SAM" id="MobiDB-lite"/>
    </source>
</evidence>
<feature type="region of interest" description="Disordered" evidence="1">
    <location>
        <begin position="135"/>
        <end position="165"/>
    </location>
</feature>
<feature type="compositionally biased region" description="Basic and acidic residues" evidence="1">
    <location>
        <begin position="135"/>
        <end position="146"/>
    </location>
</feature>
<dbReference type="RefSeq" id="XP_028477075.1">
    <property type="nucleotide sequence ID" value="XM_028622183.1"/>
</dbReference>
<name>A0A427XWB6_9TREE</name>
<proteinExistence type="predicted"/>
<evidence type="ECO:0008006" key="4">
    <source>
        <dbReference type="Google" id="ProtNLM"/>
    </source>
</evidence>
<dbReference type="EMBL" id="RSCE01000004">
    <property type="protein sequence ID" value="RSH83123.1"/>
    <property type="molecule type" value="Genomic_DNA"/>
</dbReference>
<accession>A0A427XWB6</accession>